<sequence length="528" mass="61034">MSEINYPDEFENNNPFAEPESTSVTQAFEQEPRVEAEQEHQSTSIEQPLMQEPQGNNTAPAGDTEEYGRNRLSQDELKKLIPERFTNKYGLQFQLVDIERNKPENPILRLEVQVRGLPKFRQQTYKELRRTYNEIVKFNKYLSISNLETFVPVIPSSKTSYPSGGEDEKKQLMKVWQEWFDRITSNPILIRDDEFHYFIENDFGYSVINNNRKSSVASGLMRKTLKQFSVPPDPYEELAYFRPTIKSAYLISQKLHKLLERSCKTEKQLSIHVYDMSNKLGVLSDFENTHPGMKNMWDKLGKVIQVTSDLLLIDSINEMAILGDGVQILINDFYEVKEALTNRYLIMRELVQAEAQTSSKHIQANKIRSKVSLDPIKVGEALRSLESATKVQNSLELQVKRISGEMLYEKKEFTAFVDGKFKSMIKTYVLHKVEHHRKMLKNFEKIRLDVRSVDERGGLSRLNRENLKNLKHNLFQSQSSAGDTWTSRTFRSLEKEEESKQLGRNNEPLSPITVDAKNAASILGVATF</sequence>
<feature type="domain" description="PX" evidence="3">
    <location>
        <begin position="121"/>
        <end position="201"/>
    </location>
</feature>
<feature type="compositionally biased region" description="Basic and acidic residues" evidence="2">
    <location>
        <begin position="30"/>
        <end position="40"/>
    </location>
</feature>
<feature type="domain" description="Sorting nexin/Vps5-like C-terminal" evidence="4">
    <location>
        <begin position="253"/>
        <end position="446"/>
    </location>
</feature>
<evidence type="ECO:0000313" key="5">
    <source>
        <dbReference type="EMBL" id="KAI3404693.2"/>
    </source>
</evidence>
<keyword evidence="1" id="KW-0653">Protein transport</keyword>
<dbReference type="InterPro" id="IPR014461">
    <property type="entry name" value="Retromer_complex_Vps17"/>
</dbReference>
<dbReference type="GO" id="GO:0032266">
    <property type="term" value="F:phosphatidylinositol-3-phosphate binding"/>
    <property type="evidence" value="ECO:0007669"/>
    <property type="project" value="TreeGrafter"/>
</dbReference>
<evidence type="ECO:0000259" key="4">
    <source>
        <dbReference type="Pfam" id="PF09325"/>
    </source>
</evidence>
<comment type="function">
    <text evidence="1">Component of the membrane-associated retromer complex which is essential in endosome-to-Golgi retrograde transport.</text>
</comment>
<comment type="caution">
    <text evidence="5">The sequence shown here is derived from an EMBL/GenBank/DDBJ whole genome shotgun (WGS) entry which is preliminary data.</text>
</comment>
<dbReference type="PANTHER" id="PTHR47433:SF1">
    <property type="entry name" value="VACUOLAR PROTEIN SORTING-ASSOCIATED PROTEIN 17"/>
    <property type="match status" value="1"/>
</dbReference>
<gene>
    <name evidence="5" type="ORF">KGF56_002527</name>
</gene>
<evidence type="ECO:0000259" key="3">
    <source>
        <dbReference type="Pfam" id="PF00787"/>
    </source>
</evidence>
<reference evidence="5" key="1">
    <citation type="journal article" date="2022" name="DNA Res.">
        <title>Genome analysis of five recently described species of the CUG-Ser clade uncovers Candida theae as a new hybrid lineage with pathogenic potential in the Candida parapsilosis species complex.</title>
        <authorList>
            <person name="Mixao V."/>
            <person name="Del Olmo V."/>
            <person name="Hegedusova E."/>
            <person name="Saus E."/>
            <person name="Pryszcz L."/>
            <person name="Cillingova A."/>
            <person name="Nosek J."/>
            <person name="Gabaldon T."/>
        </authorList>
    </citation>
    <scope>NUCLEOTIDE SEQUENCE</scope>
    <source>
        <strain evidence="5">CBS 10844</strain>
    </source>
</reference>
<dbReference type="GO" id="GO:0042147">
    <property type="term" value="P:retrograde transport, endosome to Golgi"/>
    <property type="evidence" value="ECO:0007669"/>
    <property type="project" value="InterPro"/>
</dbReference>
<feature type="compositionally biased region" description="Acidic residues" evidence="2">
    <location>
        <begin position="1"/>
        <end position="11"/>
    </location>
</feature>
<dbReference type="GO" id="GO:0005829">
    <property type="term" value="C:cytosol"/>
    <property type="evidence" value="ECO:0007669"/>
    <property type="project" value="GOC"/>
</dbReference>
<dbReference type="SUPFAM" id="SSF64268">
    <property type="entry name" value="PX domain"/>
    <property type="match status" value="1"/>
</dbReference>
<dbReference type="GO" id="GO:0006886">
    <property type="term" value="P:intracellular protein transport"/>
    <property type="evidence" value="ECO:0007669"/>
    <property type="project" value="TreeGrafter"/>
</dbReference>
<comment type="similarity">
    <text evidence="1">Belongs to the VPS17 family.</text>
</comment>
<keyword evidence="6" id="KW-1185">Reference proteome</keyword>
<evidence type="ECO:0000256" key="2">
    <source>
        <dbReference type="SAM" id="MobiDB-lite"/>
    </source>
</evidence>
<dbReference type="RefSeq" id="XP_049180438.1">
    <property type="nucleotide sequence ID" value="XM_049323766.1"/>
</dbReference>
<feature type="region of interest" description="Disordered" evidence="2">
    <location>
        <begin position="1"/>
        <end position="72"/>
    </location>
</feature>
<dbReference type="InterPro" id="IPR001683">
    <property type="entry name" value="PX_dom"/>
</dbReference>
<dbReference type="CDD" id="cd06891">
    <property type="entry name" value="PX_Vps17p"/>
    <property type="match status" value="1"/>
</dbReference>
<dbReference type="AlphaFoldDB" id="A0AAI9WXX7"/>
<dbReference type="PIRSF" id="PIRSF011791">
    <property type="entry name" value="Vps17"/>
    <property type="match status" value="1"/>
</dbReference>
<name>A0AAI9WXX7_9ASCO</name>
<accession>A0AAI9WXX7</accession>
<dbReference type="Gene3D" id="3.30.1520.10">
    <property type="entry name" value="Phox-like domain"/>
    <property type="match status" value="1"/>
</dbReference>
<evidence type="ECO:0000256" key="1">
    <source>
        <dbReference type="PIRNR" id="PIRNR011791"/>
    </source>
</evidence>
<keyword evidence="1" id="KW-0813">Transport</keyword>
<dbReference type="InterPro" id="IPR036871">
    <property type="entry name" value="PX_dom_sf"/>
</dbReference>
<dbReference type="Pfam" id="PF09325">
    <property type="entry name" value="Vps5"/>
    <property type="match status" value="1"/>
</dbReference>
<dbReference type="PANTHER" id="PTHR47433">
    <property type="entry name" value="VACUOLAR PROTEIN SORTING-ASSOCIATED PROTEIN 17"/>
    <property type="match status" value="1"/>
</dbReference>
<dbReference type="Pfam" id="PF00787">
    <property type="entry name" value="PX"/>
    <property type="match status" value="1"/>
</dbReference>
<organism evidence="5 6">
    <name type="scientific">Candida oxycetoniae</name>
    <dbReference type="NCBI Taxonomy" id="497107"/>
    <lineage>
        <taxon>Eukaryota</taxon>
        <taxon>Fungi</taxon>
        <taxon>Dikarya</taxon>
        <taxon>Ascomycota</taxon>
        <taxon>Saccharomycotina</taxon>
        <taxon>Pichiomycetes</taxon>
        <taxon>Debaryomycetaceae</taxon>
        <taxon>Candida/Lodderomyces clade</taxon>
        <taxon>Candida</taxon>
    </lineage>
</organism>
<dbReference type="Gene3D" id="1.20.1270.60">
    <property type="entry name" value="Arfaptin homology (AH) domain/BAR domain"/>
    <property type="match status" value="1"/>
</dbReference>
<evidence type="ECO:0000313" key="6">
    <source>
        <dbReference type="Proteomes" id="UP001202479"/>
    </source>
</evidence>
<dbReference type="InterPro" id="IPR015404">
    <property type="entry name" value="Vps5_C"/>
</dbReference>
<protein>
    <recommendedName>
        <fullName evidence="1">Vacuolar protein sorting-associated protein 17</fullName>
    </recommendedName>
</protein>
<dbReference type="InterPro" id="IPR037907">
    <property type="entry name" value="Vps17_PX"/>
</dbReference>
<dbReference type="InterPro" id="IPR053055">
    <property type="entry name" value="VPS17"/>
</dbReference>
<dbReference type="GO" id="GO:0030905">
    <property type="term" value="C:retromer, tubulation complex"/>
    <property type="evidence" value="ECO:0007669"/>
    <property type="project" value="TreeGrafter"/>
</dbReference>
<proteinExistence type="inferred from homology"/>
<dbReference type="Proteomes" id="UP001202479">
    <property type="component" value="Unassembled WGS sequence"/>
</dbReference>
<dbReference type="GO" id="GO:0005768">
    <property type="term" value="C:endosome"/>
    <property type="evidence" value="ECO:0007669"/>
    <property type="project" value="TreeGrafter"/>
</dbReference>
<comment type="subunit">
    <text evidence="1">Component of the retromer complex.</text>
</comment>
<dbReference type="GeneID" id="73380144"/>
<dbReference type="EMBL" id="JAHUZD010000089">
    <property type="protein sequence ID" value="KAI3404693.2"/>
    <property type="molecule type" value="Genomic_DNA"/>
</dbReference>
<dbReference type="InterPro" id="IPR027267">
    <property type="entry name" value="AH/BAR_dom_sf"/>
</dbReference>